<sequence length="102" mass="10930">MRRRAREEVQPKEAPAEIRLAEQRPGPRAPPNTRDGRGGGEGPNWPERLAWAAVDPGAGTGLEEVTTWGPGAGRSPALERRQGTPCTGGPSCVRRLRVAEQA</sequence>
<evidence type="ECO:0000313" key="3">
    <source>
        <dbReference type="Proteomes" id="UP001066276"/>
    </source>
</evidence>
<comment type="caution">
    <text evidence="2">The sequence shown here is derived from an EMBL/GenBank/DDBJ whole genome shotgun (WGS) entry which is preliminary data.</text>
</comment>
<dbReference type="EMBL" id="JANPWB010000002">
    <property type="protein sequence ID" value="KAJ1209379.1"/>
    <property type="molecule type" value="Genomic_DNA"/>
</dbReference>
<dbReference type="AlphaFoldDB" id="A0AAV7WBA7"/>
<proteinExistence type="predicted"/>
<feature type="compositionally biased region" description="Basic and acidic residues" evidence="1">
    <location>
        <begin position="1"/>
        <end position="22"/>
    </location>
</feature>
<feature type="region of interest" description="Disordered" evidence="1">
    <location>
        <begin position="1"/>
        <end position="47"/>
    </location>
</feature>
<accession>A0AAV7WBA7</accession>
<name>A0AAV7WBA7_PLEWA</name>
<keyword evidence="3" id="KW-1185">Reference proteome</keyword>
<organism evidence="2 3">
    <name type="scientific">Pleurodeles waltl</name>
    <name type="common">Iberian ribbed newt</name>
    <dbReference type="NCBI Taxonomy" id="8319"/>
    <lineage>
        <taxon>Eukaryota</taxon>
        <taxon>Metazoa</taxon>
        <taxon>Chordata</taxon>
        <taxon>Craniata</taxon>
        <taxon>Vertebrata</taxon>
        <taxon>Euteleostomi</taxon>
        <taxon>Amphibia</taxon>
        <taxon>Batrachia</taxon>
        <taxon>Caudata</taxon>
        <taxon>Salamandroidea</taxon>
        <taxon>Salamandridae</taxon>
        <taxon>Pleurodelinae</taxon>
        <taxon>Pleurodeles</taxon>
    </lineage>
</organism>
<reference evidence="2" key="1">
    <citation type="journal article" date="2022" name="bioRxiv">
        <title>Sequencing and chromosome-scale assembly of the giantPleurodeles waltlgenome.</title>
        <authorList>
            <person name="Brown T."/>
            <person name="Elewa A."/>
            <person name="Iarovenko S."/>
            <person name="Subramanian E."/>
            <person name="Araus A.J."/>
            <person name="Petzold A."/>
            <person name="Susuki M."/>
            <person name="Suzuki K.-i.T."/>
            <person name="Hayashi T."/>
            <person name="Toyoda A."/>
            <person name="Oliveira C."/>
            <person name="Osipova E."/>
            <person name="Leigh N.D."/>
            <person name="Simon A."/>
            <person name="Yun M.H."/>
        </authorList>
    </citation>
    <scope>NUCLEOTIDE SEQUENCE</scope>
    <source>
        <strain evidence="2">20211129_DDA</strain>
        <tissue evidence="2">Liver</tissue>
    </source>
</reference>
<evidence type="ECO:0000256" key="1">
    <source>
        <dbReference type="SAM" id="MobiDB-lite"/>
    </source>
</evidence>
<feature type="region of interest" description="Disordered" evidence="1">
    <location>
        <begin position="59"/>
        <end position="89"/>
    </location>
</feature>
<protein>
    <submittedName>
        <fullName evidence="2">Uncharacterized protein</fullName>
    </submittedName>
</protein>
<evidence type="ECO:0000313" key="2">
    <source>
        <dbReference type="EMBL" id="KAJ1209379.1"/>
    </source>
</evidence>
<gene>
    <name evidence="2" type="ORF">NDU88_004757</name>
</gene>
<dbReference type="Proteomes" id="UP001066276">
    <property type="component" value="Chromosome 1_2"/>
</dbReference>